<dbReference type="PROSITE" id="PS51195">
    <property type="entry name" value="Q_MOTIF"/>
    <property type="match status" value="1"/>
</dbReference>
<evidence type="ECO:0008006" key="14">
    <source>
        <dbReference type="Google" id="ProtNLM"/>
    </source>
</evidence>
<dbReference type="EMBL" id="PEUH01000019">
    <property type="protein sequence ID" value="PIV31854.1"/>
    <property type="molecule type" value="Genomic_DNA"/>
</dbReference>
<feature type="region of interest" description="Disordered" evidence="8">
    <location>
        <begin position="373"/>
        <end position="421"/>
    </location>
</feature>
<keyword evidence="4 7" id="KW-0067">ATP-binding</keyword>
<feature type="domain" description="Helicase ATP-binding" evidence="9">
    <location>
        <begin position="36"/>
        <end position="203"/>
    </location>
</feature>
<dbReference type="GO" id="GO:0005524">
    <property type="term" value="F:ATP binding"/>
    <property type="evidence" value="ECO:0007669"/>
    <property type="project" value="UniProtKB-KW"/>
</dbReference>
<keyword evidence="3 7" id="KW-0347">Helicase</keyword>
<dbReference type="SMART" id="SM00490">
    <property type="entry name" value="HELICc"/>
    <property type="match status" value="1"/>
</dbReference>
<proteinExistence type="inferred from homology"/>
<evidence type="ECO:0000256" key="3">
    <source>
        <dbReference type="ARBA" id="ARBA00022806"/>
    </source>
</evidence>
<evidence type="ECO:0000259" key="9">
    <source>
        <dbReference type="PROSITE" id="PS51192"/>
    </source>
</evidence>
<sequence length="421" mass="47070">MTNQSGFYKLGIAPNILVILDKLKLTTPTPIQEQSIPQAIDGKDIVGIAQTGTGKTLAFGIPMIQAALRGKQGLVILPTRELAFQVAEAFQKIGGHFHLRMATLVGGEPIRRQMFALQKKPKIIIGTPGRIIDHLEQKNISFNLISILVLDEADRMLDMGFAPQLKRILQAVPRERQTMLFSATMPQDILAIARSQMKLPIRVEIAPSGTMAAKVTHELFFLKNIDKPRLLEKILGEYKGAVLIFSRTKHGARKIASTVRVMGHTAAELHSDRSLGQRREALEGFRNGRYRVLAATDIAARGIDVKGIELVVNYDLPQTPGDYVHRIGRTGRAGRVGHAISFATFDQRGDVRGIERLIRFTLPLSKLPELPPARISSQKTFSEPYSPRPHTKQSYGVGTRRSFSRNYFPRRSNFKRSFKRR</sequence>
<evidence type="ECO:0000313" key="12">
    <source>
        <dbReference type="EMBL" id="PIV31854.1"/>
    </source>
</evidence>
<comment type="caution">
    <text evidence="12">The sequence shown here is derived from an EMBL/GenBank/DDBJ whole genome shotgun (WGS) entry which is preliminary data.</text>
</comment>
<accession>A0A2M7CQA5</accession>
<dbReference type="AlphaFoldDB" id="A0A2M7CQA5"/>
<evidence type="ECO:0000313" key="13">
    <source>
        <dbReference type="Proteomes" id="UP000230595"/>
    </source>
</evidence>
<dbReference type="PROSITE" id="PS51192">
    <property type="entry name" value="HELICASE_ATP_BIND_1"/>
    <property type="match status" value="1"/>
</dbReference>
<dbReference type="Proteomes" id="UP000230595">
    <property type="component" value="Unassembled WGS sequence"/>
</dbReference>
<evidence type="ECO:0000256" key="1">
    <source>
        <dbReference type="ARBA" id="ARBA00022741"/>
    </source>
</evidence>
<comment type="similarity">
    <text evidence="5 7">Belongs to the DEAD box helicase family.</text>
</comment>
<evidence type="ECO:0000256" key="5">
    <source>
        <dbReference type="ARBA" id="ARBA00038437"/>
    </source>
</evidence>
<evidence type="ECO:0000259" key="10">
    <source>
        <dbReference type="PROSITE" id="PS51194"/>
    </source>
</evidence>
<evidence type="ECO:0000256" key="7">
    <source>
        <dbReference type="RuleBase" id="RU000492"/>
    </source>
</evidence>
<feature type="compositionally biased region" description="Basic residues" evidence="8">
    <location>
        <begin position="412"/>
        <end position="421"/>
    </location>
</feature>
<dbReference type="PANTHER" id="PTHR47959:SF13">
    <property type="entry name" value="ATP-DEPENDENT RNA HELICASE RHLE"/>
    <property type="match status" value="1"/>
</dbReference>
<dbReference type="PROSITE" id="PS00039">
    <property type="entry name" value="DEAD_ATP_HELICASE"/>
    <property type="match status" value="1"/>
</dbReference>
<evidence type="ECO:0000259" key="11">
    <source>
        <dbReference type="PROSITE" id="PS51195"/>
    </source>
</evidence>
<dbReference type="CDD" id="cd00268">
    <property type="entry name" value="DEADc"/>
    <property type="match status" value="1"/>
</dbReference>
<dbReference type="SUPFAM" id="SSF52540">
    <property type="entry name" value="P-loop containing nucleoside triphosphate hydrolases"/>
    <property type="match status" value="1"/>
</dbReference>
<evidence type="ECO:0000256" key="4">
    <source>
        <dbReference type="ARBA" id="ARBA00022840"/>
    </source>
</evidence>
<evidence type="ECO:0000256" key="6">
    <source>
        <dbReference type="PROSITE-ProRule" id="PRU00552"/>
    </source>
</evidence>
<dbReference type="InterPro" id="IPR050079">
    <property type="entry name" value="DEAD_box_RNA_helicase"/>
</dbReference>
<dbReference type="InterPro" id="IPR000629">
    <property type="entry name" value="RNA-helicase_DEAD-box_CS"/>
</dbReference>
<gene>
    <name evidence="12" type="ORF">COS33_01030</name>
</gene>
<dbReference type="InterPro" id="IPR014014">
    <property type="entry name" value="RNA_helicase_DEAD_Q_motif"/>
</dbReference>
<dbReference type="CDD" id="cd18787">
    <property type="entry name" value="SF2_C_DEAD"/>
    <property type="match status" value="1"/>
</dbReference>
<keyword evidence="2 7" id="KW-0378">Hydrolase</keyword>
<dbReference type="Gene3D" id="3.40.50.300">
    <property type="entry name" value="P-loop containing nucleotide triphosphate hydrolases"/>
    <property type="match status" value="2"/>
</dbReference>
<dbReference type="GO" id="GO:0003724">
    <property type="term" value="F:RNA helicase activity"/>
    <property type="evidence" value="ECO:0007669"/>
    <property type="project" value="InterPro"/>
</dbReference>
<dbReference type="InterPro" id="IPR011545">
    <property type="entry name" value="DEAD/DEAH_box_helicase_dom"/>
</dbReference>
<reference evidence="13" key="1">
    <citation type="submission" date="2017-09" db="EMBL/GenBank/DDBJ databases">
        <title>Depth-based differentiation of microbial function through sediment-hosted aquifers and enrichment of novel symbionts in the deep terrestrial subsurface.</title>
        <authorList>
            <person name="Probst A.J."/>
            <person name="Ladd B."/>
            <person name="Jarett J.K."/>
            <person name="Geller-Mcgrath D.E."/>
            <person name="Sieber C.M.K."/>
            <person name="Emerson J.B."/>
            <person name="Anantharaman K."/>
            <person name="Thomas B.C."/>
            <person name="Malmstrom R."/>
            <person name="Stieglmeier M."/>
            <person name="Klingl A."/>
            <person name="Woyke T."/>
            <person name="Ryan C.M."/>
            <person name="Banfield J.F."/>
        </authorList>
    </citation>
    <scope>NUCLEOTIDE SEQUENCE [LARGE SCALE GENOMIC DNA]</scope>
</reference>
<dbReference type="Pfam" id="PF00271">
    <property type="entry name" value="Helicase_C"/>
    <property type="match status" value="1"/>
</dbReference>
<dbReference type="InterPro" id="IPR014001">
    <property type="entry name" value="Helicase_ATP-bd"/>
</dbReference>
<dbReference type="InterPro" id="IPR001650">
    <property type="entry name" value="Helicase_C-like"/>
</dbReference>
<evidence type="ECO:0000256" key="2">
    <source>
        <dbReference type="ARBA" id="ARBA00022801"/>
    </source>
</evidence>
<dbReference type="InterPro" id="IPR044742">
    <property type="entry name" value="DEAD/DEAH_RhlB"/>
</dbReference>
<dbReference type="PROSITE" id="PS51194">
    <property type="entry name" value="HELICASE_CTER"/>
    <property type="match status" value="1"/>
</dbReference>
<dbReference type="InterPro" id="IPR027417">
    <property type="entry name" value="P-loop_NTPase"/>
</dbReference>
<dbReference type="GO" id="GO:0003676">
    <property type="term" value="F:nucleic acid binding"/>
    <property type="evidence" value="ECO:0007669"/>
    <property type="project" value="InterPro"/>
</dbReference>
<protein>
    <recommendedName>
        <fullName evidence="14">ATP-dependent helicase</fullName>
    </recommendedName>
</protein>
<feature type="domain" description="Helicase C-terminal" evidence="10">
    <location>
        <begin position="230"/>
        <end position="378"/>
    </location>
</feature>
<feature type="domain" description="DEAD-box RNA helicase Q" evidence="11">
    <location>
        <begin position="5"/>
        <end position="33"/>
    </location>
</feature>
<name>A0A2M7CQA5_9BACT</name>
<dbReference type="GO" id="GO:0005829">
    <property type="term" value="C:cytosol"/>
    <property type="evidence" value="ECO:0007669"/>
    <property type="project" value="TreeGrafter"/>
</dbReference>
<dbReference type="PANTHER" id="PTHR47959">
    <property type="entry name" value="ATP-DEPENDENT RNA HELICASE RHLE-RELATED"/>
    <property type="match status" value="1"/>
</dbReference>
<organism evidence="12 13">
    <name type="scientific">Candidatus Wolfebacteria bacterium CG02_land_8_20_14_3_00_37_12</name>
    <dbReference type="NCBI Taxonomy" id="1975066"/>
    <lineage>
        <taxon>Bacteria</taxon>
        <taxon>Candidatus Wolfeibacteriota</taxon>
    </lineage>
</organism>
<feature type="short sequence motif" description="Q motif" evidence="6">
    <location>
        <begin position="5"/>
        <end position="33"/>
    </location>
</feature>
<dbReference type="GO" id="GO:0016787">
    <property type="term" value="F:hydrolase activity"/>
    <property type="evidence" value="ECO:0007669"/>
    <property type="project" value="UniProtKB-KW"/>
</dbReference>
<dbReference type="SMART" id="SM00487">
    <property type="entry name" value="DEXDc"/>
    <property type="match status" value="1"/>
</dbReference>
<keyword evidence="1 7" id="KW-0547">Nucleotide-binding</keyword>
<evidence type="ECO:0000256" key="8">
    <source>
        <dbReference type="SAM" id="MobiDB-lite"/>
    </source>
</evidence>
<dbReference type="Pfam" id="PF00270">
    <property type="entry name" value="DEAD"/>
    <property type="match status" value="1"/>
</dbReference>